<keyword evidence="7 14" id="KW-1133">Transmembrane helix</keyword>
<dbReference type="CDD" id="cd13957">
    <property type="entry name" value="PT_UbiA_Cox10"/>
    <property type="match status" value="1"/>
</dbReference>
<feature type="region of interest" description="Disordered" evidence="15">
    <location>
        <begin position="1"/>
        <end position="20"/>
    </location>
</feature>
<comment type="subcellular location">
    <subcellularLocation>
        <location evidence="1 14">Cell membrane</location>
        <topology evidence="1 14">Multi-pass membrane protein</topology>
    </subcellularLocation>
</comment>
<dbReference type="InterPro" id="IPR000537">
    <property type="entry name" value="UbiA_prenyltransferase"/>
</dbReference>
<dbReference type="InterPro" id="IPR030470">
    <property type="entry name" value="UbiA_prenylTrfase_CS"/>
</dbReference>
<keyword evidence="5 14" id="KW-0808">Transferase</keyword>
<dbReference type="NCBIfam" id="TIGR01473">
    <property type="entry name" value="cyoE_ctaB"/>
    <property type="match status" value="1"/>
</dbReference>
<dbReference type="GO" id="GO:0005886">
    <property type="term" value="C:plasma membrane"/>
    <property type="evidence" value="ECO:0007669"/>
    <property type="project" value="UniProtKB-SubCell"/>
</dbReference>
<comment type="catalytic activity">
    <reaction evidence="13 14">
        <text>heme b + (2E,6E)-farnesyl diphosphate + H2O = Fe(II)-heme o + diphosphate</text>
        <dbReference type="Rhea" id="RHEA:28070"/>
        <dbReference type="ChEBI" id="CHEBI:15377"/>
        <dbReference type="ChEBI" id="CHEBI:33019"/>
        <dbReference type="ChEBI" id="CHEBI:60344"/>
        <dbReference type="ChEBI" id="CHEBI:60530"/>
        <dbReference type="ChEBI" id="CHEBI:175763"/>
        <dbReference type="EC" id="2.5.1.141"/>
    </reaction>
</comment>
<dbReference type="KEGG" id="vbh:CMV30_13735"/>
<keyword evidence="8 14" id="KW-0350">Heme biosynthesis</keyword>
<evidence type="ECO:0000256" key="4">
    <source>
        <dbReference type="ARBA" id="ARBA00022475"/>
    </source>
</evidence>
<dbReference type="UniPathway" id="UPA00834">
    <property type="reaction ID" value="UER00712"/>
</dbReference>
<keyword evidence="17" id="KW-1185">Reference proteome</keyword>
<name>A0A290Q8G5_9BACT</name>
<dbReference type="GO" id="GO:0048034">
    <property type="term" value="P:heme O biosynthetic process"/>
    <property type="evidence" value="ECO:0007669"/>
    <property type="project" value="UniProtKB-UniRule"/>
</dbReference>
<evidence type="ECO:0000313" key="16">
    <source>
        <dbReference type="EMBL" id="ATC64939.1"/>
    </source>
</evidence>
<dbReference type="OrthoDB" id="9814417at2"/>
<evidence type="ECO:0000256" key="12">
    <source>
        <dbReference type="ARBA" id="ARBA00042475"/>
    </source>
</evidence>
<evidence type="ECO:0000256" key="14">
    <source>
        <dbReference type="HAMAP-Rule" id="MF_00154"/>
    </source>
</evidence>
<comment type="function">
    <text evidence="14">Converts heme B (protoheme IX) to heme O by substitution of the vinyl group on carbon 2 of heme B porphyrin ring with a hydroxyethyl farnesyl side group.</text>
</comment>
<evidence type="ECO:0000313" key="17">
    <source>
        <dbReference type="Proteomes" id="UP000217265"/>
    </source>
</evidence>
<sequence length="309" mass="34051">MSRDFSTPAPAASASASPAPKTEKARFHDYLELTKPRLSMLSVITTLVGYFATTPPWDAHVFWFLLLGTSLCAGGVAALNQWMESDTDALMKRTADRPIPSGKVPTGSAFILGWTMCAAGLWMLFFKVDGLAAFFALATIVSYLAFYTPAKRWSRWSTEIGAVAGAFPPLIGWAASSTRENALGWILFGILLFWQIPHFMAIAWIYRADYATVRFPMLPVRDAAGGKVAAWSLINTFVLVAVTAAPSFLGLTSNYYLAVTLVLGLWFIVRAIAFTRPADREKTARKLFYASIIWLPLQLAALVADRWIF</sequence>
<evidence type="ECO:0000256" key="10">
    <source>
        <dbReference type="ARBA" id="ARBA00030253"/>
    </source>
</evidence>
<dbReference type="Pfam" id="PF01040">
    <property type="entry name" value="UbiA"/>
    <property type="match status" value="1"/>
</dbReference>
<proteinExistence type="inferred from homology"/>
<comment type="miscellaneous">
    <text evidence="14">Carbon 2 of the heme B porphyrin ring is defined according to the Fischer nomenclature.</text>
</comment>
<feature type="transmembrane region" description="Helical" evidence="14">
    <location>
        <begin position="61"/>
        <end position="83"/>
    </location>
</feature>
<evidence type="ECO:0000256" key="1">
    <source>
        <dbReference type="ARBA" id="ARBA00004651"/>
    </source>
</evidence>
<reference evidence="16 17" key="1">
    <citation type="submission" date="2017-09" db="EMBL/GenBank/DDBJ databases">
        <title>Complete genome sequence of Verrucomicrobial strain HZ-65, isolated from freshwater.</title>
        <authorList>
            <person name="Choi A."/>
        </authorList>
    </citation>
    <scope>NUCLEOTIDE SEQUENCE [LARGE SCALE GENOMIC DNA]</scope>
    <source>
        <strain evidence="16 17">HZ-65</strain>
    </source>
</reference>
<accession>A0A290Q8G5</accession>
<evidence type="ECO:0000256" key="5">
    <source>
        <dbReference type="ARBA" id="ARBA00022679"/>
    </source>
</evidence>
<dbReference type="GO" id="GO:0008495">
    <property type="term" value="F:protoheme IX farnesyltransferase activity"/>
    <property type="evidence" value="ECO:0007669"/>
    <property type="project" value="UniProtKB-UniRule"/>
</dbReference>
<evidence type="ECO:0000256" key="6">
    <source>
        <dbReference type="ARBA" id="ARBA00022692"/>
    </source>
</evidence>
<dbReference type="PROSITE" id="PS00943">
    <property type="entry name" value="UBIA"/>
    <property type="match status" value="1"/>
</dbReference>
<dbReference type="RefSeq" id="WP_096056570.1">
    <property type="nucleotide sequence ID" value="NZ_CP023344.1"/>
</dbReference>
<dbReference type="PANTHER" id="PTHR43448:SF7">
    <property type="entry name" value="4-HYDROXYBENZOATE SOLANESYLTRANSFERASE"/>
    <property type="match status" value="1"/>
</dbReference>
<dbReference type="Proteomes" id="UP000217265">
    <property type="component" value="Chromosome"/>
</dbReference>
<evidence type="ECO:0000256" key="13">
    <source>
        <dbReference type="ARBA" id="ARBA00047690"/>
    </source>
</evidence>
<dbReference type="Gene3D" id="1.10.357.140">
    <property type="entry name" value="UbiA prenyltransferase"/>
    <property type="match status" value="1"/>
</dbReference>
<dbReference type="EMBL" id="CP023344">
    <property type="protein sequence ID" value="ATC64939.1"/>
    <property type="molecule type" value="Genomic_DNA"/>
</dbReference>
<comment type="pathway">
    <text evidence="2 14">Porphyrin-containing compound metabolism; heme O biosynthesis; heme O from protoheme: step 1/1.</text>
</comment>
<feature type="compositionally biased region" description="Low complexity" evidence="15">
    <location>
        <begin position="8"/>
        <end position="20"/>
    </location>
</feature>
<feature type="transmembrane region" description="Helical" evidence="14">
    <location>
        <begin position="287"/>
        <end position="308"/>
    </location>
</feature>
<feature type="transmembrane region" description="Helical" evidence="14">
    <location>
        <begin position="182"/>
        <end position="207"/>
    </location>
</feature>
<comment type="similarity">
    <text evidence="14">Belongs to the UbiA prenyltransferase family. Protoheme IX farnesyltransferase subfamily.</text>
</comment>
<feature type="transmembrane region" description="Helical" evidence="14">
    <location>
        <begin position="131"/>
        <end position="148"/>
    </location>
</feature>
<evidence type="ECO:0000256" key="3">
    <source>
        <dbReference type="ARBA" id="ARBA00012292"/>
    </source>
</evidence>
<keyword evidence="6 14" id="KW-0812">Transmembrane</keyword>
<evidence type="ECO:0000256" key="2">
    <source>
        <dbReference type="ARBA" id="ARBA00004919"/>
    </source>
</evidence>
<dbReference type="InterPro" id="IPR006369">
    <property type="entry name" value="Protohaem_IX_farnesylTrfase"/>
</dbReference>
<dbReference type="AlphaFoldDB" id="A0A290Q8G5"/>
<feature type="transmembrane region" description="Helical" evidence="14">
    <location>
        <begin position="160"/>
        <end position="176"/>
    </location>
</feature>
<dbReference type="PANTHER" id="PTHR43448">
    <property type="entry name" value="PROTOHEME IX FARNESYLTRANSFERASE, MITOCHONDRIAL"/>
    <property type="match status" value="1"/>
</dbReference>
<keyword evidence="9 14" id="KW-0472">Membrane</keyword>
<feature type="transmembrane region" description="Helical" evidence="14">
    <location>
        <begin position="255"/>
        <end position="275"/>
    </location>
</feature>
<feature type="transmembrane region" description="Helical" evidence="14">
    <location>
        <begin position="104"/>
        <end position="125"/>
    </location>
</feature>
<feature type="transmembrane region" description="Helical" evidence="14">
    <location>
        <begin position="228"/>
        <end position="249"/>
    </location>
</feature>
<organism evidence="16 17">
    <name type="scientific">Nibricoccus aquaticus</name>
    <dbReference type="NCBI Taxonomy" id="2576891"/>
    <lineage>
        <taxon>Bacteria</taxon>
        <taxon>Pseudomonadati</taxon>
        <taxon>Verrucomicrobiota</taxon>
        <taxon>Opitutia</taxon>
        <taxon>Opitutales</taxon>
        <taxon>Opitutaceae</taxon>
        <taxon>Nibricoccus</taxon>
    </lineage>
</organism>
<protein>
    <recommendedName>
        <fullName evidence="11 14">Protoheme IX farnesyltransferase</fullName>
        <ecNumber evidence="3 14">2.5.1.141</ecNumber>
    </recommendedName>
    <alternativeName>
        <fullName evidence="12 14">Heme B farnesyltransferase</fullName>
    </alternativeName>
    <alternativeName>
        <fullName evidence="10 14">Heme O synthase</fullName>
    </alternativeName>
</protein>
<evidence type="ECO:0000256" key="7">
    <source>
        <dbReference type="ARBA" id="ARBA00022989"/>
    </source>
</evidence>
<gene>
    <name evidence="16" type="primary">cyoE</name>
    <name evidence="14" type="synonym">ctaB</name>
    <name evidence="16" type="ORF">CMV30_13735</name>
</gene>
<evidence type="ECO:0000256" key="9">
    <source>
        <dbReference type="ARBA" id="ARBA00023136"/>
    </source>
</evidence>
<keyword evidence="4 14" id="KW-1003">Cell membrane</keyword>
<dbReference type="EC" id="2.5.1.141" evidence="3 14"/>
<evidence type="ECO:0000256" key="15">
    <source>
        <dbReference type="SAM" id="MobiDB-lite"/>
    </source>
</evidence>
<dbReference type="HAMAP" id="MF_00154">
    <property type="entry name" value="CyoE_CtaB"/>
    <property type="match status" value="1"/>
</dbReference>
<evidence type="ECO:0000256" key="8">
    <source>
        <dbReference type="ARBA" id="ARBA00023133"/>
    </source>
</evidence>
<evidence type="ECO:0000256" key="11">
    <source>
        <dbReference type="ARBA" id="ARBA00040810"/>
    </source>
</evidence>
<dbReference type="InterPro" id="IPR044878">
    <property type="entry name" value="UbiA_sf"/>
</dbReference>